<evidence type="ECO:0000256" key="4">
    <source>
        <dbReference type="SAM" id="MobiDB-lite"/>
    </source>
</evidence>
<evidence type="ECO:0000313" key="7">
    <source>
        <dbReference type="Proteomes" id="UP000002791"/>
    </source>
</evidence>
<keyword evidence="2" id="KW-0347">Helicase</keyword>
<feature type="region of interest" description="Disordered" evidence="4">
    <location>
        <begin position="226"/>
        <end position="247"/>
    </location>
</feature>
<gene>
    <name evidence="6" type="ORF">SaccyDRAFT_0777</name>
</gene>
<evidence type="ECO:0000256" key="2">
    <source>
        <dbReference type="ARBA" id="ARBA00022806"/>
    </source>
</evidence>
<dbReference type="Gene3D" id="3.90.320.10">
    <property type="match status" value="1"/>
</dbReference>
<dbReference type="eggNOG" id="COG2887">
    <property type="taxonomic scope" value="Bacteria"/>
</dbReference>
<keyword evidence="1" id="KW-0227">DNA damage</keyword>
<evidence type="ECO:0000313" key="6">
    <source>
        <dbReference type="EMBL" id="EHR59700.1"/>
    </source>
</evidence>
<dbReference type="EMBL" id="CM001440">
    <property type="protein sequence ID" value="EHR59700.1"/>
    <property type="molecule type" value="Genomic_DNA"/>
</dbReference>
<reference evidence="6 7" key="1">
    <citation type="submission" date="2011-11" db="EMBL/GenBank/DDBJ databases">
        <title>The Noncontiguous Finished sequence of Saccharomonospora cyanea NA-134.</title>
        <authorList>
            <consortium name="US DOE Joint Genome Institute"/>
            <person name="Lucas S."/>
            <person name="Han J."/>
            <person name="Lapidus A."/>
            <person name="Cheng J.-F."/>
            <person name="Goodwin L."/>
            <person name="Pitluck S."/>
            <person name="Peters L."/>
            <person name="Ovchinnikova G."/>
            <person name="Lu M."/>
            <person name="Detter J.C."/>
            <person name="Han C."/>
            <person name="Tapia R."/>
            <person name="Land M."/>
            <person name="Hauser L."/>
            <person name="Kyrpides N."/>
            <person name="Ivanova N."/>
            <person name="Pagani I."/>
            <person name="Brambilla E.-M."/>
            <person name="Klenk H.-P."/>
            <person name="Woyke T."/>
        </authorList>
    </citation>
    <scope>NUCLEOTIDE SEQUENCE [LARGE SCALE GENOMIC DNA]</scope>
    <source>
        <strain evidence="6 7">NA-134</strain>
    </source>
</reference>
<keyword evidence="6" id="KW-0378">Hydrolase</keyword>
<dbReference type="OrthoDB" id="9791397at2"/>
<name>H5XJF0_9PSEU</name>
<evidence type="ECO:0000259" key="5">
    <source>
        <dbReference type="Pfam" id="PF12705"/>
    </source>
</evidence>
<dbReference type="GO" id="GO:0004527">
    <property type="term" value="F:exonuclease activity"/>
    <property type="evidence" value="ECO:0007669"/>
    <property type="project" value="UniProtKB-KW"/>
</dbReference>
<dbReference type="GO" id="GO:0004386">
    <property type="term" value="F:helicase activity"/>
    <property type="evidence" value="ECO:0007669"/>
    <property type="project" value="UniProtKB-KW"/>
</dbReference>
<dbReference type="InterPro" id="IPR011604">
    <property type="entry name" value="PDDEXK-like_dom_sf"/>
</dbReference>
<organism evidence="6 7">
    <name type="scientific">Saccharomonospora cyanea NA-134</name>
    <dbReference type="NCBI Taxonomy" id="882082"/>
    <lineage>
        <taxon>Bacteria</taxon>
        <taxon>Bacillati</taxon>
        <taxon>Actinomycetota</taxon>
        <taxon>Actinomycetes</taxon>
        <taxon>Pseudonocardiales</taxon>
        <taxon>Pseudonocardiaceae</taxon>
        <taxon>Saccharomonospora</taxon>
    </lineage>
</organism>
<dbReference type="Proteomes" id="UP000002791">
    <property type="component" value="Chromosome"/>
</dbReference>
<keyword evidence="3" id="KW-0234">DNA repair</keyword>
<proteinExistence type="predicted"/>
<dbReference type="RefSeq" id="WP_005453766.1">
    <property type="nucleotide sequence ID" value="NZ_CM001440.1"/>
</dbReference>
<dbReference type="InterPro" id="IPR038726">
    <property type="entry name" value="PDDEXK_AddAB-type"/>
</dbReference>
<dbReference type="GO" id="GO:0006281">
    <property type="term" value="P:DNA repair"/>
    <property type="evidence" value="ECO:0007669"/>
    <property type="project" value="UniProtKB-KW"/>
</dbReference>
<accession>H5XJF0</accession>
<evidence type="ECO:0000256" key="3">
    <source>
        <dbReference type="ARBA" id="ARBA00023204"/>
    </source>
</evidence>
<keyword evidence="6" id="KW-0540">Nuclease</keyword>
<feature type="domain" description="PD-(D/E)XK endonuclease-like" evidence="5">
    <location>
        <begin position="18"/>
        <end position="267"/>
    </location>
</feature>
<sequence>MEQLGFDFGVEPQPLIKVTPARLSLYDDCPRRYRMTYLDRPTPTRAGPWAHNTVGAVVHNAMRELFGLPVAERTPERASVLVSRHWRSAGFADAVQVARYAETARRWVADYVEAGGADADVVGLEQWVSATVGSDPAAPSLIVEGRADRIDRRGTELVVVDYKTGRRTPEDADARRSRALALYAVAAGRTLRAPCSRVELHHLPTGTVAVAEHTADTLGEHVREAEETATASRAAADRLTRGGDPDRLFPARPAPRCAWCEFRPSCPEGRQAAPAARPWDLLTPTT</sequence>
<dbReference type="AlphaFoldDB" id="H5XJF0"/>
<dbReference type="Pfam" id="PF12705">
    <property type="entry name" value="PDDEXK_1"/>
    <property type="match status" value="1"/>
</dbReference>
<keyword evidence="2" id="KW-0547">Nucleotide-binding</keyword>
<keyword evidence="6" id="KW-0269">Exonuclease</keyword>
<dbReference type="STRING" id="882082.SaccyDRAFT_0777"/>
<protein>
    <submittedName>
        <fullName evidence="6">RecB family exonuclease</fullName>
    </submittedName>
</protein>
<dbReference type="HOGENOM" id="CLU_084765_0_0_11"/>
<keyword evidence="2" id="KW-0067">ATP-binding</keyword>
<feature type="compositionally biased region" description="Basic and acidic residues" evidence="4">
    <location>
        <begin position="235"/>
        <end position="247"/>
    </location>
</feature>
<evidence type="ECO:0000256" key="1">
    <source>
        <dbReference type="ARBA" id="ARBA00022763"/>
    </source>
</evidence>
<keyword evidence="7" id="KW-1185">Reference proteome</keyword>